<feature type="domain" description="Na+/H+ antiporter NhaC-like C-terminal" evidence="10">
    <location>
        <begin position="224"/>
        <end position="421"/>
    </location>
</feature>
<name>A0ABW3KYF6_9BACI</name>
<comment type="subcellular location">
    <subcellularLocation>
        <location evidence="1">Cell membrane</location>
        <topology evidence="1">Multi-pass membrane protein</topology>
    </subcellularLocation>
</comment>
<evidence type="ECO:0000256" key="9">
    <source>
        <dbReference type="SAM" id="Phobius"/>
    </source>
</evidence>
<feature type="transmembrane region" description="Helical" evidence="9">
    <location>
        <begin position="282"/>
        <end position="299"/>
    </location>
</feature>
<comment type="similarity">
    <text evidence="8">Belongs to the NhaC Na(+)/H(+) (TC 2.A.35) antiporter family.</text>
</comment>
<keyword evidence="3" id="KW-0050">Antiport</keyword>
<comment type="caution">
    <text evidence="11">The sequence shown here is derived from an EMBL/GenBank/DDBJ whole genome shotgun (WGS) entry which is preliminary data.</text>
</comment>
<evidence type="ECO:0000256" key="2">
    <source>
        <dbReference type="ARBA" id="ARBA00022448"/>
    </source>
</evidence>
<keyword evidence="4" id="KW-1003">Cell membrane</keyword>
<gene>
    <name evidence="11" type="ORF">ACFQ2J_01770</name>
</gene>
<dbReference type="Pfam" id="PF03553">
    <property type="entry name" value="Na_H_antiporter"/>
    <property type="match status" value="2"/>
</dbReference>
<keyword evidence="6 9" id="KW-1133">Transmembrane helix</keyword>
<feature type="transmembrane region" description="Helical" evidence="9">
    <location>
        <begin position="192"/>
        <end position="213"/>
    </location>
</feature>
<evidence type="ECO:0000256" key="6">
    <source>
        <dbReference type="ARBA" id="ARBA00022989"/>
    </source>
</evidence>
<dbReference type="PANTHER" id="PTHR33451">
    <property type="entry name" value="MALATE-2H(+)/NA(+)-LACTATE ANTIPORTER"/>
    <property type="match status" value="1"/>
</dbReference>
<keyword evidence="7 9" id="KW-0472">Membrane</keyword>
<evidence type="ECO:0000256" key="8">
    <source>
        <dbReference type="ARBA" id="ARBA00038435"/>
    </source>
</evidence>
<evidence type="ECO:0000313" key="11">
    <source>
        <dbReference type="EMBL" id="MFD1017913.1"/>
    </source>
</evidence>
<dbReference type="InterPro" id="IPR052180">
    <property type="entry name" value="NhaC_Na-H+_Antiporter"/>
</dbReference>
<reference evidence="12" key="1">
    <citation type="journal article" date="2019" name="Int. J. Syst. Evol. Microbiol.">
        <title>The Global Catalogue of Microorganisms (GCM) 10K type strain sequencing project: providing services to taxonomists for standard genome sequencing and annotation.</title>
        <authorList>
            <consortium name="The Broad Institute Genomics Platform"/>
            <consortium name="The Broad Institute Genome Sequencing Center for Infectious Disease"/>
            <person name="Wu L."/>
            <person name="Ma J."/>
        </authorList>
    </citation>
    <scope>NUCLEOTIDE SEQUENCE [LARGE SCALE GENOMIC DNA]</scope>
    <source>
        <strain evidence="12">CCUG 56607</strain>
    </source>
</reference>
<evidence type="ECO:0000256" key="3">
    <source>
        <dbReference type="ARBA" id="ARBA00022449"/>
    </source>
</evidence>
<feature type="transmembrane region" description="Helical" evidence="9">
    <location>
        <begin position="101"/>
        <end position="122"/>
    </location>
</feature>
<evidence type="ECO:0000256" key="5">
    <source>
        <dbReference type="ARBA" id="ARBA00022692"/>
    </source>
</evidence>
<evidence type="ECO:0000259" key="10">
    <source>
        <dbReference type="Pfam" id="PF03553"/>
    </source>
</evidence>
<accession>A0ABW3KYF6</accession>
<feature type="domain" description="Na+/H+ antiporter NhaC-like C-terminal" evidence="10">
    <location>
        <begin position="72"/>
        <end position="211"/>
    </location>
</feature>
<evidence type="ECO:0000256" key="4">
    <source>
        <dbReference type="ARBA" id="ARBA00022475"/>
    </source>
</evidence>
<dbReference type="RefSeq" id="WP_386056026.1">
    <property type="nucleotide sequence ID" value="NZ_JBHTKL010000001.1"/>
</dbReference>
<keyword evidence="5 9" id="KW-0812">Transmembrane</keyword>
<dbReference type="PANTHER" id="PTHR33451:SF5">
    <property type="entry name" value="NA+_H+ ANTIPORTER"/>
    <property type="match status" value="1"/>
</dbReference>
<dbReference type="EMBL" id="JBHTKL010000001">
    <property type="protein sequence ID" value="MFD1017913.1"/>
    <property type="molecule type" value="Genomic_DNA"/>
</dbReference>
<evidence type="ECO:0000313" key="12">
    <source>
        <dbReference type="Proteomes" id="UP001596990"/>
    </source>
</evidence>
<feature type="transmembrane region" description="Helical" evidence="9">
    <location>
        <begin position="72"/>
        <end position="89"/>
    </location>
</feature>
<proteinExistence type="inferred from homology"/>
<protein>
    <submittedName>
        <fullName evidence="11">Na+/H+ antiporter NhaC family protein</fullName>
    </submittedName>
</protein>
<organism evidence="11 12">
    <name type="scientific">Thalassobacillus hwangdonensis</name>
    <dbReference type="NCBI Taxonomy" id="546108"/>
    <lineage>
        <taxon>Bacteria</taxon>
        <taxon>Bacillati</taxon>
        <taxon>Bacillota</taxon>
        <taxon>Bacilli</taxon>
        <taxon>Bacillales</taxon>
        <taxon>Bacillaceae</taxon>
        <taxon>Thalassobacillus</taxon>
    </lineage>
</organism>
<feature type="transmembrane region" description="Helical" evidence="9">
    <location>
        <begin position="403"/>
        <end position="422"/>
    </location>
</feature>
<sequence>MQSNNRNKRAFLPFILFLALFLGSGILTGDFYKMPILVAALLAAGFSLAQNRKKPLMEKVEEFAKGAGHPDIMIMVFIFILAGAFSEVATQMGAVESTVNLALSVLPQGLIIAGLFIIGGFVSISMGTSTGTIAALAPIGVGISGETEISLALSMAAVVGGAMFGDNLSIISDTTIAAVRTQKTEMKDKFKVNFFIVLPAAIVTAVLLVVFTFGSTGSVEAESFVWYKILPYLGVLGFAIAGLNVMLVLAGGILLAGIIGLMDGSFGISGFTGAMTDGINSMAELIFLTLLIGGMVAMLRNNGGLEYLLSVMTKRIRSKKGAELSIAGLVSSTNLSTANNTISIITTGQLARNVSDQYGIDRRKTASLLDIFSCSVQGLIPYGAQLLAAAQFAKISPVEIIPYSFYPILIAISGLIAIFIGYPKFKKTVNN</sequence>
<keyword evidence="2" id="KW-0813">Transport</keyword>
<evidence type="ECO:0000256" key="1">
    <source>
        <dbReference type="ARBA" id="ARBA00004651"/>
    </source>
</evidence>
<dbReference type="Proteomes" id="UP001596990">
    <property type="component" value="Unassembled WGS sequence"/>
</dbReference>
<evidence type="ECO:0000256" key="7">
    <source>
        <dbReference type="ARBA" id="ARBA00023136"/>
    </source>
</evidence>
<dbReference type="InterPro" id="IPR018461">
    <property type="entry name" value="Na/H_Antiport_NhaC-like_C"/>
</dbReference>
<keyword evidence="12" id="KW-1185">Reference proteome</keyword>
<feature type="transmembrane region" description="Helical" evidence="9">
    <location>
        <begin position="233"/>
        <end position="261"/>
    </location>
</feature>